<dbReference type="SMART" id="SM00446">
    <property type="entry name" value="LRRcap"/>
    <property type="match status" value="1"/>
</dbReference>
<dbReference type="Pfam" id="PF14580">
    <property type="entry name" value="LRR_9"/>
    <property type="match status" value="1"/>
</dbReference>
<keyword evidence="6" id="KW-1185">Reference proteome</keyword>
<comment type="caution">
    <text evidence="5">The sequence shown here is derived from an EMBL/GenBank/DDBJ whole genome shotgun (WGS) entry which is preliminary data.</text>
</comment>
<dbReference type="SMART" id="SM00365">
    <property type="entry name" value="LRR_SD22"/>
    <property type="match status" value="6"/>
</dbReference>
<dbReference type="SUPFAM" id="SSF52058">
    <property type="entry name" value="L domain-like"/>
    <property type="match status" value="1"/>
</dbReference>
<gene>
    <name evidence="5" type="ORF">LPJ64_000572</name>
</gene>
<proteinExistence type="predicted"/>
<feature type="region of interest" description="Disordered" evidence="3">
    <location>
        <begin position="275"/>
        <end position="385"/>
    </location>
</feature>
<dbReference type="SMART" id="SM00369">
    <property type="entry name" value="LRR_TYP"/>
    <property type="match status" value="5"/>
</dbReference>
<keyword evidence="1" id="KW-0433">Leucine-rich repeat</keyword>
<keyword evidence="2" id="KW-0677">Repeat</keyword>
<dbReference type="InterPro" id="IPR003591">
    <property type="entry name" value="Leu-rich_rpt_typical-subtyp"/>
</dbReference>
<feature type="compositionally biased region" description="Low complexity" evidence="3">
    <location>
        <begin position="321"/>
        <end position="338"/>
    </location>
</feature>
<organism evidence="5 6">
    <name type="scientific">Coemansia asiatica</name>
    <dbReference type="NCBI Taxonomy" id="1052880"/>
    <lineage>
        <taxon>Eukaryota</taxon>
        <taxon>Fungi</taxon>
        <taxon>Fungi incertae sedis</taxon>
        <taxon>Zoopagomycota</taxon>
        <taxon>Kickxellomycotina</taxon>
        <taxon>Kickxellomycetes</taxon>
        <taxon>Kickxellales</taxon>
        <taxon>Kickxellaceae</taxon>
        <taxon>Coemansia</taxon>
    </lineage>
</organism>
<dbReference type="InterPro" id="IPR032675">
    <property type="entry name" value="LRR_dom_sf"/>
</dbReference>
<name>A0A9W8CMS1_9FUNG</name>
<dbReference type="Proteomes" id="UP001145021">
    <property type="component" value="Unassembled WGS sequence"/>
</dbReference>
<evidence type="ECO:0000313" key="5">
    <source>
        <dbReference type="EMBL" id="KAJ1648119.1"/>
    </source>
</evidence>
<dbReference type="InterPro" id="IPR001611">
    <property type="entry name" value="Leu-rich_rpt"/>
</dbReference>
<evidence type="ECO:0000256" key="1">
    <source>
        <dbReference type="ARBA" id="ARBA00022614"/>
    </source>
</evidence>
<feature type="domain" description="U2A'/phosphoprotein 32 family A C-terminal" evidence="4">
    <location>
        <begin position="238"/>
        <end position="256"/>
    </location>
</feature>
<dbReference type="InterPro" id="IPR003603">
    <property type="entry name" value="U2A'_phosphoprotein32A_C"/>
</dbReference>
<dbReference type="EMBL" id="JANBOH010000011">
    <property type="protein sequence ID" value="KAJ1648119.1"/>
    <property type="molecule type" value="Genomic_DNA"/>
</dbReference>
<dbReference type="Gene3D" id="3.80.10.10">
    <property type="entry name" value="Ribonuclease Inhibitor"/>
    <property type="match status" value="2"/>
</dbReference>
<evidence type="ECO:0000313" key="6">
    <source>
        <dbReference type="Proteomes" id="UP001145021"/>
    </source>
</evidence>
<evidence type="ECO:0000256" key="2">
    <source>
        <dbReference type="ARBA" id="ARBA00022737"/>
    </source>
</evidence>
<dbReference type="PANTHER" id="PTHR46652">
    <property type="entry name" value="LEUCINE-RICH REPEAT AND IQ DOMAIN-CONTAINING PROTEIN 1-RELATED"/>
    <property type="match status" value="1"/>
</dbReference>
<dbReference type="PANTHER" id="PTHR46652:SF7">
    <property type="entry name" value="LEUCINE-RICH REPEAT AND IQ DOMAIN-CONTAINING PROTEIN 1"/>
    <property type="match status" value="1"/>
</dbReference>
<dbReference type="AlphaFoldDB" id="A0A9W8CMS1"/>
<protein>
    <recommendedName>
        <fullName evidence="4">U2A'/phosphoprotein 32 family A C-terminal domain-containing protein</fullName>
    </recommendedName>
</protein>
<accession>A0A9W8CMS1</accession>
<dbReference type="PROSITE" id="PS51450">
    <property type="entry name" value="LRR"/>
    <property type="match status" value="5"/>
</dbReference>
<evidence type="ECO:0000259" key="4">
    <source>
        <dbReference type="SMART" id="SM00446"/>
    </source>
</evidence>
<evidence type="ECO:0000256" key="3">
    <source>
        <dbReference type="SAM" id="MobiDB-lite"/>
    </source>
</evidence>
<dbReference type="InterPro" id="IPR050836">
    <property type="entry name" value="SDS22/Internalin_LRR"/>
</dbReference>
<reference evidence="5" key="1">
    <citation type="submission" date="2022-07" db="EMBL/GenBank/DDBJ databases">
        <title>Phylogenomic reconstructions and comparative analyses of Kickxellomycotina fungi.</title>
        <authorList>
            <person name="Reynolds N.K."/>
            <person name="Stajich J.E."/>
            <person name="Barry K."/>
            <person name="Grigoriev I.V."/>
            <person name="Crous P."/>
            <person name="Smith M.E."/>
        </authorList>
    </citation>
    <scope>NUCLEOTIDE SEQUENCE</scope>
    <source>
        <strain evidence="5">NBRC 105413</strain>
    </source>
</reference>
<sequence>MRLLSTELAAIAGQPLAKVTSINLRDKGITHVEGLSECVKLRKLDLSSNKVETRDALDGLHQTRSLVHVNLANNRLSDMSIVEDMPQISVFNLSNNQLKSISQSVAKCNDLKALILGQNKISKIEYLDGLQNLNTLVVSQNEISKIPEMRLLKELTKISAAHNKISCIPDLTHHPKLKEVRLNDNRIAEVPENIRRCTSLKVIDLGNNKIDSWSSVAPLASIPYLYNLNLKGNPLCEEAGYREKITKMIPSLRVLDGERFDQWFLDHKEKRRQRMANAVVAGEEQVQRQTGDKTVTETTSKSRKRSVDDQQGHTKRSRAFDNNSRDGNSGNSRTNRGSIRGRGIGSNNSERGSGRRTARGNGRSRGSDRGRASGIGRDTGHMRKK</sequence>